<reference evidence="2 3" key="1">
    <citation type="journal article" date="2015" name="Genome Announc.">
        <title>Draft Genome Sequence of the Terrestrial Cyanobacterium Scytonema millei VB511283, Isolated from Eastern India.</title>
        <authorList>
            <person name="Sen D."/>
            <person name="Chandrababunaidu M.M."/>
            <person name="Singh D."/>
            <person name="Sanghi N."/>
            <person name="Ghorai A."/>
            <person name="Mishra G.P."/>
            <person name="Madduluri M."/>
            <person name="Adhikary S.P."/>
            <person name="Tripathy S."/>
        </authorList>
    </citation>
    <scope>NUCLEOTIDE SEQUENCE [LARGE SCALE GENOMIC DNA]</scope>
    <source>
        <strain evidence="2 3">VB511283</strain>
    </source>
</reference>
<sequence length="59" mass="6630">MTQNLPVQGSRGKRASGAEGQRGKNYQPSTVNYQPSTVNYQPSTTNYHFSFVCFDSPNW</sequence>
<comment type="caution">
    <text evidence="2">The sequence shown here is derived from an EMBL/GenBank/DDBJ whole genome shotgun (WGS) entry which is preliminary data.</text>
</comment>
<organism evidence="2 3">
    <name type="scientific">Scytonema millei VB511283</name>
    <dbReference type="NCBI Taxonomy" id="1245923"/>
    <lineage>
        <taxon>Bacteria</taxon>
        <taxon>Bacillati</taxon>
        <taxon>Cyanobacteriota</taxon>
        <taxon>Cyanophyceae</taxon>
        <taxon>Nostocales</taxon>
        <taxon>Scytonemataceae</taxon>
        <taxon>Scytonema</taxon>
    </lineage>
</organism>
<feature type="compositionally biased region" description="Polar residues" evidence="1">
    <location>
        <begin position="24"/>
        <end position="37"/>
    </location>
</feature>
<evidence type="ECO:0000313" key="2">
    <source>
        <dbReference type="EMBL" id="NHC34525.1"/>
    </source>
</evidence>
<dbReference type="AlphaFoldDB" id="A0A9X5E3E1"/>
<gene>
    <name evidence="2" type="ORF">QH73_0007600</name>
</gene>
<evidence type="ECO:0000313" key="3">
    <source>
        <dbReference type="Proteomes" id="UP000031532"/>
    </source>
</evidence>
<evidence type="ECO:0000256" key="1">
    <source>
        <dbReference type="SAM" id="MobiDB-lite"/>
    </source>
</evidence>
<keyword evidence="3" id="KW-1185">Reference proteome</keyword>
<accession>A0A9X5E3E1</accession>
<dbReference type="RefSeq" id="WP_132866737.1">
    <property type="nucleotide sequence ID" value="NZ_JTJC03000001.1"/>
</dbReference>
<protein>
    <submittedName>
        <fullName evidence="2">Uncharacterized protein</fullName>
    </submittedName>
</protein>
<feature type="region of interest" description="Disordered" evidence="1">
    <location>
        <begin position="1"/>
        <end position="37"/>
    </location>
</feature>
<name>A0A9X5E3E1_9CYAN</name>
<dbReference type="Proteomes" id="UP000031532">
    <property type="component" value="Unassembled WGS sequence"/>
</dbReference>
<dbReference type="EMBL" id="JTJC03000001">
    <property type="protein sequence ID" value="NHC34525.1"/>
    <property type="molecule type" value="Genomic_DNA"/>
</dbReference>
<proteinExistence type="predicted"/>